<name>A0AAD7B532_9AGAR</name>
<reference evidence="2" key="1">
    <citation type="submission" date="2023-03" db="EMBL/GenBank/DDBJ databases">
        <title>Massive genome expansion in bonnet fungi (Mycena s.s.) driven by repeated elements and novel gene families across ecological guilds.</title>
        <authorList>
            <consortium name="Lawrence Berkeley National Laboratory"/>
            <person name="Harder C.B."/>
            <person name="Miyauchi S."/>
            <person name="Viragh M."/>
            <person name="Kuo A."/>
            <person name="Thoen E."/>
            <person name="Andreopoulos B."/>
            <person name="Lu D."/>
            <person name="Skrede I."/>
            <person name="Drula E."/>
            <person name="Henrissat B."/>
            <person name="Morin E."/>
            <person name="Kohler A."/>
            <person name="Barry K."/>
            <person name="LaButti K."/>
            <person name="Morin E."/>
            <person name="Salamov A."/>
            <person name="Lipzen A."/>
            <person name="Mereny Z."/>
            <person name="Hegedus B."/>
            <person name="Baldrian P."/>
            <person name="Stursova M."/>
            <person name="Weitz H."/>
            <person name="Taylor A."/>
            <person name="Grigoriev I.V."/>
            <person name="Nagy L.G."/>
            <person name="Martin F."/>
            <person name="Kauserud H."/>
        </authorList>
    </citation>
    <scope>NUCLEOTIDE SEQUENCE</scope>
    <source>
        <strain evidence="2">9284</strain>
    </source>
</reference>
<protein>
    <submittedName>
        <fullName evidence="2">Uncharacterized protein</fullName>
    </submittedName>
</protein>
<comment type="caution">
    <text evidence="2">The sequence shown here is derived from an EMBL/GenBank/DDBJ whole genome shotgun (WGS) entry which is preliminary data.</text>
</comment>
<keyword evidence="3" id="KW-1185">Reference proteome</keyword>
<evidence type="ECO:0000313" key="2">
    <source>
        <dbReference type="EMBL" id="KAJ7610360.1"/>
    </source>
</evidence>
<feature type="region of interest" description="Disordered" evidence="1">
    <location>
        <begin position="331"/>
        <end position="385"/>
    </location>
</feature>
<feature type="compositionally biased region" description="Basic residues" evidence="1">
    <location>
        <begin position="367"/>
        <end position="376"/>
    </location>
</feature>
<dbReference type="EMBL" id="JARKIF010000035">
    <property type="protein sequence ID" value="KAJ7610360.1"/>
    <property type="molecule type" value="Genomic_DNA"/>
</dbReference>
<organism evidence="2 3">
    <name type="scientific">Roridomyces roridus</name>
    <dbReference type="NCBI Taxonomy" id="1738132"/>
    <lineage>
        <taxon>Eukaryota</taxon>
        <taxon>Fungi</taxon>
        <taxon>Dikarya</taxon>
        <taxon>Basidiomycota</taxon>
        <taxon>Agaricomycotina</taxon>
        <taxon>Agaricomycetes</taxon>
        <taxon>Agaricomycetidae</taxon>
        <taxon>Agaricales</taxon>
        <taxon>Marasmiineae</taxon>
        <taxon>Mycenaceae</taxon>
        <taxon>Roridomyces</taxon>
    </lineage>
</organism>
<accession>A0AAD7B532</accession>
<dbReference type="AlphaFoldDB" id="A0AAD7B532"/>
<evidence type="ECO:0000256" key="1">
    <source>
        <dbReference type="SAM" id="MobiDB-lite"/>
    </source>
</evidence>
<gene>
    <name evidence="2" type="ORF">FB45DRAFT_1037933</name>
</gene>
<dbReference type="Proteomes" id="UP001221142">
    <property type="component" value="Unassembled WGS sequence"/>
</dbReference>
<proteinExistence type="predicted"/>
<sequence length="666" mass="74798">MEIDLLRNRNPQAPLGPFDGRVGSIVRVGGDTFFVTSNVDYVPELPDISKTHAVYFHRDSRFGKDDPTLWPQQLSRSFYHLAVMPRRESHPHLAIMWYTPTLDDHECLSSITRGLGRLRFHHFVKIRDLALALLDRVVRYLKSLPPNQSPYALLIALNMGLEYGLTRLESLALTFDKMVVTLTAVQRYFLELTAFLDFVEIYKPRIDLVDVNNEYKNVSVVEECMGGFTADVTIASELFRAKLPFWLVRPLHVFANENILSMVSTTSAPISILQGSVQADTDHLDPIYTGNSTSEKMIAMHTLLRRTSYYRDIFASFESPAASFSVASTAASSSKQPSHPPPSAPVRSPTTSQRYAPYALAQDGGNKSKKGSSKGPKKVDHDPYLQLESPEMPDYIPVWSAALGSVNKTGGPPSVTPFTLPEPALFASAENPQRRAKFLHHWRVVQDAILYLISVDKMAPLSNQDWRDILEGLVKSRGHAKSRTGKRSRSLAVVLEPLIAGGLLDQNALAQLPVPPGSIPHYTVKDFRRTIWQVAEINFRFELASIDRRASSLDRLEDVRMCFPGGQLESVPLELATRGFASASPDDHLRYFIRVGKLMLDWRTRTRRPNFLDAACLGKPDEQWSALEQEQLETAVAQYYTQSFYENFGRAAVLPMRLSSDDITTE</sequence>
<evidence type="ECO:0000313" key="3">
    <source>
        <dbReference type="Proteomes" id="UP001221142"/>
    </source>
</evidence>